<gene>
    <name evidence="1" type="ORF">MQP27_49765</name>
</gene>
<name>A0ABS9YPW9_9ACTN</name>
<dbReference type="RefSeq" id="WP_242778933.1">
    <property type="nucleotide sequence ID" value="NZ_JALDAY010000024.1"/>
</dbReference>
<organism evidence="1 2">
    <name type="scientific">Streptomyces cylindrosporus</name>
    <dbReference type="NCBI Taxonomy" id="2927583"/>
    <lineage>
        <taxon>Bacteria</taxon>
        <taxon>Bacillati</taxon>
        <taxon>Actinomycetota</taxon>
        <taxon>Actinomycetes</taxon>
        <taxon>Kitasatosporales</taxon>
        <taxon>Streptomycetaceae</taxon>
        <taxon>Streptomyces</taxon>
    </lineage>
</organism>
<evidence type="ECO:0008006" key="3">
    <source>
        <dbReference type="Google" id="ProtNLM"/>
    </source>
</evidence>
<dbReference type="EMBL" id="JALDAY010000024">
    <property type="protein sequence ID" value="MCI3279180.1"/>
    <property type="molecule type" value="Genomic_DNA"/>
</dbReference>
<evidence type="ECO:0000313" key="2">
    <source>
        <dbReference type="Proteomes" id="UP001165269"/>
    </source>
</evidence>
<protein>
    <recommendedName>
        <fullName evidence="3">PRL2-8</fullName>
    </recommendedName>
</protein>
<dbReference type="Proteomes" id="UP001165269">
    <property type="component" value="Unassembled WGS sequence"/>
</dbReference>
<proteinExistence type="predicted"/>
<keyword evidence="2" id="KW-1185">Reference proteome</keyword>
<reference evidence="1" key="1">
    <citation type="submission" date="2022-03" db="EMBL/GenBank/DDBJ databases">
        <title>Streptomyces 7R015 and 7R016 isolated from Barleria lupulina in Thailand.</title>
        <authorList>
            <person name="Kanchanasin P."/>
            <person name="Phongsopitanun W."/>
            <person name="Tanasupawat S."/>
        </authorList>
    </citation>
    <scope>NUCLEOTIDE SEQUENCE</scope>
    <source>
        <strain evidence="1">7R015</strain>
    </source>
</reference>
<comment type="caution">
    <text evidence="1">The sequence shown here is derived from an EMBL/GenBank/DDBJ whole genome shotgun (WGS) entry which is preliminary data.</text>
</comment>
<sequence>MAKPDPPCPNAAQHTPQPRAYVGWHLWAEQMGRTHNQKRCTGCGLFKIWEPRPDAPDLPPVDYRLLHKECLCCDGETVGCDCRWCKHNLRKLAAITHPKET</sequence>
<accession>A0ABS9YPW9</accession>
<evidence type="ECO:0000313" key="1">
    <source>
        <dbReference type="EMBL" id="MCI3279180.1"/>
    </source>
</evidence>